<keyword evidence="7" id="KW-1185">Reference proteome</keyword>
<evidence type="ECO:0000313" key="6">
    <source>
        <dbReference type="EMBL" id="MDF9409895.1"/>
    </source>
</evidence>
<dbReference type="InterPro" id="IPR011006">
    <property type="entry name" value="CheY-like_superfamily"/>
</dbReference>
<evidence type="ECO:0000256" key="3">
    <source>
        <dbReference type="ARBA" id="ARBA00024867"/>
    </source>
</evidence>
<evidence type="ECO:0000256" key="2">
    <source>
        <dbReference type="ARBA" id="ARBA00022553"/>
    </source>
</evidence>
<dbReference type="SUPFAM" id="SSF52172">
    <property type="entry name" value="CheY-like"/>
    <property type="match status" value="1"/>
</dbReference>
<dbReference type="AlphaFoldDB" id="A0A9X4JUU9"/>
<dbReference type="PANTHER" id="PTHR44591:SF3">
    <property type="entry name" value="RESPONSE REGULATORY DOMAIN-CONTAINING PROTEIN"/>
    <property type="match status" value="1"/>
</dbReference>
<evidence type="ECO:0000256" key="1">
    <source>
        <dbReference type="ARBA" id="ARBA00018672"/>
    </source>
</evidence>
<comment type="caution">
    <text evidence="6">The sequence shown here is derived from an EMBL/GenBank/DDBJ whole genome shotgun (WGS) entry which is preliminary data.</text>
</comment>
<evidence type="ECO:0000313" key="7">
    <source>
        <dbReference type="Proteomes" id="UP001154312"/>
    </source>
</evidence>
<dbReference type="PROSITE" id="PS50110">
    <property type="entry name" value="RESPONSE_REGULATORY"/>
    <property type="match status" value="1"/>
</dbReference>
<accession>A0A9X4JUU9</accession>
<dbReference type="Pfam" id="PF00072">
    <property type="entry name" value="Response_reg"/>
    <property type="match status" value="1"/>
</dbReference>
<feature type="domain" description="Response regulatory" evidence="5">
    <location>
        <begin position="9"/>
        <end position="126"/>
    </location>
</feature>
<dbReference type="GO" id="GO:0000160">
    <property type="term" value="P:phosphorelay signal transduction system"/>
    <property type="evidence" value="ECO:0007669"/>
    <property type="project" value="InterPro"/>
</dbReference>
<dbReference type="RefSeq" id="WP_277445414.1">
    <property type="nucleotide sequence ID" value="NZ_JAKOAV010000049.1"/>
</dbReference>
<sequence length="126" mass="13955">MNTGKDKIKVAIAEDEAYTRQLMQSYLDSFSQVEVVASVKSGKELIDVINQVDPTAVFLDIEMPEINGLSTAALLKEKKKDIRWRHFLPTNDSGGGFIVKILAFISGISRVPNRTNQVSLSRKGLC</sequence>
<comment type="function">
    <text evidence="3">May play the central regulatory role in sporulation. It may be an element of the effector pathway responsible for the activation of sporulation genes in response to nutritional stress. Spo0A may act in concert with spo0H (a sigma factor) to control the expression of some genes that are critical to the sporulation process.</text>
</comment>
<evidence type="ECO:0000259" key="5">
    <source>
        <dbReference type="PROSITE" id="PS50110"/>
    </source>
</evidence>
<dbReference type="Proteomes" id="UP001154312">
    <property type="component" value="Unassembled WGS sequence"/>
</dbReference>
<evidence type="ECO:0000256" key="4">
    <source>
        <dbReference type="PROSITE-ProRule" id="PRU00169"/>
    </source>
</evidence>
<dbReference type="InterPro" id="IPR001789">
    <property type="entry name" value="Sig_transdc_resp-reg_receiver"/>
</dbReference>
<dbReference type="PANTHER" id="PTHR44591">
    <property type="entry name" value="STRESS RESPONSE REGULATOR PROTEIN 1"/>
    <property type="match status" value="1"/>
</dbReference>
<protein>
    <recommendedName>
        <fullName evidence="1">Stage 0 sporulation protein A homolog</fullName>
    </recommendedName>
</protein>
<feature type="modified residue" description="4-aspartylphosphate" evidence="4">
    <location>
        <position position="60"/>
    </location>
</feature>
<gene>
    <name evidence="6" type="ORF">L7E55_16340</name>
</gene>
<dbReference type="InterPro" id="IPR050595">
    <property type="entry name" value="Bact_response_regulator"/>
</dbReference>
<organism evidence="6 7">
    <name type="scientific">Pelotomaculum isophthalicicum JI</name>
    <dbReference type="NCBI Taxonomy" id="947010"/>
    <lineage>
        <taxon>Bacteria</taxon>
        <taxon>Bacillati</taxon>
        <taxon>Bacillota</taxon>
        <taxon>Clostridia</taxon>
        <taxon>Eubacteriales</taxon>
        <taxon>Desulfotomaculaceae</taxon>
        <taxon>Pelotomaculum</taxon>
    </lineage>
</organism>
<dbReference type="EMBL" id="JAKOAV010000049">
    <property type="protein sequence ID" value="MDF9409895.1"/>
    <property type="molecule type" value="Genomic_DNA"/>
</dbReference>
<dbReference type="Gene3D" id="3.40.50.2300">
    <property type="match status" value="1"/>
</dbReference>
<name>A0A9X4JUU9_9FIRM</name>
<reference evidence="6" key="1">
    <citation type="submission" date="2022-02" db="EMBL/GenBank/DDBJ databases">
        <authorList>
            <person name="Leng L."/>
        </authorList>
    </citation>
    <scope>NUCLEOTIDE SEQUENCE</scope>
    <source>
        <strain evidence="6">JI</strain>
    </source>
</reference>
<proteinExistence type="predicted"/>
<keyword evidence="2 4" id="KW-0597">Phosphoprotein</keyword>